<comment type="similarity">
    <text evidence="2">Belongs to the eukaryotic/archaeal RNase P protein component 1 family.</text>
</comment>
<dbReference type="Pfam" id="PF01868">
    <property type="entry name" value="RNase_P-MRP_p29"/>
    <property type="match status" value="1"/>
</dbReference>
<dbReference type="GO" id="GO:0030677">
    <property type="term" value="C:ribonuclease P complex"/>
    <property type="evidence" value="ECO:0007669"/>
    <property type="project" value="InterPro"/>
</dbReference>
<dbReference type="InterPro" id="IPR016848">
    <property type="entry name" value="RNase_P/MRP_Rpp29-subunit"/>
</dbReference>
<organism evidence="4 5">
    <name type="scientific">Leersia perrieri</name>
    <dbReference type="NCBI Taxonomy" id="77586"/>
    <lineage>
        <taxon>Eukaryota</taxon>
        <taxon>Viridiplantae</taxon>
        <taxon>Streptophyta</taxon>
        <taxon>Embryophyta</taxon>
        <taxon>Tracheophyta</taxon>
        <taxon>Spermatophyta</taxon>
        <taxon>Magnoliopsida</taxon>
        <taxon>Liliopsida</taxon>
        <taxon>Poales</taxon>
        <taxon>Poaceae</taxon>
        <taxon>BOP clade</taxon>
        <taxon>Oryzoideae</taxon>
        <taxon>Oryzeae</taxon>
        <taxon>Oryzinae</taxon>
        <taxon>Leersia</taxon>
    </lineage>
</organism>
<dbReference type="SMART" id="SM00538">
    <property type="entry name" value="POP4"/>
    <property type="match status" value="1"/>
</dbReference>
<dbReference type="PANTHER" id="PTHR13348">
    <property type="entry name" value="RIBONUCLEASE P SUBUNIT P29"/>
    <property type="match status" value="1"/>
</dbReference>
<name>A0A0D9WHL9_9ORYZ</name>
<dbReference type="GO" id="GO:0001682">
    <property type="term" value="P:tRNA 5'-leader removal"/>
    <property type="evidence" value="ECO:0007669"/>
    <property type="project" value="InterPro"/>
</dbReference>
<keyword evidence="5" id="KW-1185">Reference proteome</keyword>
<feature type="region of interest" description="Disordered" evidence="3">
    <location>
        <begin position="1"/>
        <end position="32"/>
    </location>
</feature>
<feature type="region of interest" description="Disordered" evidence="3">
    <location>
        <begin position="142"/>
        <end position="183"/>
    </location>
</feature>
<dbReference type="GO" id="GO:0005634">
    <property type="term" value="C:nucleus"/>
    <property type="evidence" value="ECO:0007669"/>
    <property type="project" value="UniProtKB-SubCell"/>
</dbReference>
<dbReference type="InterPro" id="IPR002730">
    <property type="entry name" value="Rpp29/RNP1"/>
</dbReference>
<dbReference type="Gramene" id="LPERR05G15850.9">
    <property type="protein sequence ID" value="LPERR05G15850.9"/>
    <property type="gene ID" value="LPERR05G15850"/>
</dbReference>
<feature type="compositionally biased region" description="Basic and acidic residues" evidence="3">
    <location>
        <begin position="145"/>
        <end position="161"/>
    </location>
</feature>
<dbReference type="SUPFAM" id="SSF101744">
    <property type="entry name" value="Rof/RNase P subunit-like"/>
    <property type="match status" value="1"/>
</dbReference>
<reference evidence="4 5" key="1">
    <citation type="submission" date="2012-08" db="EMBL/GenBank/DDBJ databases">
        <title>Oryza genome evolution.</title>
        <authorList>
            <person name="Wing R.A."/>
        </authorList>
    </citation>
    <scope>NUCLEOTIDE SEQUENCE</scope>
</reference>
<dbReference type="EnsemblPlants" id="LPERR05G15850.9">
    <property type="protein sequence ID" value="LPERR05G15850.9"/>
    <property type="gene ID" value="LPERR05G15850"/>
</dbReference>
<feature type="compositionally biased region" description="Basic and acidic residues" evidence="3">
    <location>
        <begin position="209"/>
        <end position="222"/>
    </location>
</feature>
<dbReference type="Gene3D" id="2.30.30.210">
    <property type="entry name" value="Ribonuclease P/MRP, subunit p29"/>
    <property type="match status" value="1"/>
</dbReference>
<dbReference type="AlphaFoldDB" id="A0A0D9WHL9"/>
<dbReference type="InterPro" id="IPR036980">
    <property type="entry name" value="RNase_P/MRP_Rpp29_sf"/>
</dbReference>
<feature type="region of interest" description="Disordered" evidence="3">
    <location>
        <begin position="201"/>
        <end position="292"/>
    </location>
</feature>
<evidence type="ECO:0000256" key="2">
    <source>
        <dbReference type="ARBA" id="ARBA00006181"/>
    </source>
</evidence>
<protein>
    <submittedName>
        <fullName evidence="4">Uncharacterized protein</fullName>
    </submittedName>
</protein>
<feature type="compositionally biased region" description="Polar residues" evidence="3">
    <location>
        <begin position="273"/>
        <end position="282"/>
    </location>
</feature>
<evidence type="ECO:0000313" key="4">
    <source>
        <dbReference type="EnsemblPlants" id="LPERR05G15850.9"/>
    </source>
</evidence>
<evidence type="ECO:0000256" key="1">
    <source>
        <dbReference type="ARBA" id="ARBA00004123"/>
    </source>
</evidence>
<sequence length="486" mass="53500">MAEPPTPRLPAVDPPPPRAAPSPLSGPDAIRPPLSGRLHRGLQRLICLHLGLLRRIRFDRGLLQRIRLHRGRRRGYASTEVAGGRSVSSDVVVCGSLAVVGSSSSEVASVGSAWTAMLILKKSRNEICKFLFQGLQKSQFQCPTHGKDGGQDKDMEDRSDRSIPFPVHQTPAPIPSPCPNPSRCRASSPFAAAAGSLLIDGVDSSAPCDENKVRPAPRDENKKKRTLEALQQRYAAAKAKKLQEEHPKSQTKNNDNTPKPKFDASRKGKASEFTPSQTSAQLPSKKGGDAGKITKGAKKLKLEKGILLDNYVHRGPRLVDAQAKSLLIHSKRSKRHMSLKQHKKCGSFDLPETLRKKKLLSENLLSADLHGALVIGDYKLKRTCIFNYFVVADIILYGFVVSTVAECKSASYQGVCGIMIRETAETFGLISEDNRFRVVPKAGSVFILQADCWKVTLIGDKLSPREKLKENQRQQRQVYYKYGSAI</sequence>
<proteinExistence type="inferred from homology"/>
<evidence type="ECO:0000313" key="5">
    <source>
        <dbReference type="Proteomes" id="UP000032180"/>
    </source>
</evidence>
<evidence type="ECO:0000256" key="3">
    <source>
        <dbReference type="SAM" id="MobiDB-lite"/>
    </source>
</evidence>
<dbReference type="PANTHER" id="PTHR13348:SF0">
    <property type="entry name" value="RIBONUCLEASE P PROTEIN SUBUNIT P29"/>
    <property type="match status" value="1"/>
</dbReference>
<dbReference type="GO" id="GO:0006364">
    <property type="term" value="P:rRNA processing"/>
    <property type="evidence" value="ECO:0007669"/>
    <property type="project" value="TreeGrafter"/>
</dbReference>
<dbReference type="InterPro" id="IPR023534">
    <property type="entry name" value="Rof/RNase_P-like"/>
</dbReference>
<reference evidence="5" key="2">
    <citation type="submission" date="2013-12" db="EMBL/GenBank/DDBJ databases">
        <authorList>
            <person name="Yu Y."/>
            <person name="Lee S."/>
            <person name="de Baynast K."/>
            <person name="Wissotski M."/>
            <person name="Liu L."/>
            <person name="Talag J."/>
            <person name="Goicoechea J."/>
            <person name="Angelova A."/>
            <person name="Jetty R."/>
            <person name="Kudrna D."/>
            <person name="Golser W."/>
            <person name="Rivera L."/>
            <person name="Zhang J."/>
            <person name="Wing R."/>
        </authorList>
    </citation>
    <scope>NUCLEOTIDE SEQUENCE</scope>
</reference>
<feature type="compositionally biased region" description="Pro residues" evidence="3">
    <location>
        <begin position="1"/>
        <end position="20"/>
    </location>
</feature>
<reference evidence="4" key="3">
    <citation type="submission" date="2015-04" db="UniProtKB">
        <authorList>
            <consortium name="EnsemblPlants"/>
        </authorList>
    </citation>
    <scope>IDENTIFICATION</scope>
</reference>
<dbReference type="GO" id="GO:0000172">
    <property type="term" value="C:ribonuclease MRP complex"/>
    <property type="evidence" value="ECO:0007669"/>
    <property type="project" value="InterPro"/>
</dbReference>
<dbReference type="GO" id="GO:0033204">
    <property type="term" value="F:ribonuclease P RNA binding"/>
    <property type="evidence" value="ECO:0007669"/>
    <property type="project" value="InterPro"/>
</dbReference>
<accession>A0A0D9WHL9</accession>
<feature type="compositionally biased region" description="Basic and acidic residues" evidence="3">
    <location>
        <begin position="258"/>
        <end position="270"/>
    </location>
</feature>
<dbReference type="Proteomes" id="UP000032180">
    <property type="component" value="Chromosome 5"/>
</dbReference>
<comment type="subcellular location">
    <subcellularLocation>
        <location evidence="1">Nucleus</location>
    </subcellularLocation>
</comment>